<dbReference type="SUPFAM" id="SSF53335">
    <property type="entry name" value="S-adenosyl-L-methionine-dependent methyltransferases"/>
    <property type="match status" value="1"/>
</dbReference>
<reference evidence="1 2" key="1">
    <citation type="submission" date="2018-03" db="EMBL/GenBank/DDBJ databases">
        <title>Genomic Encyclopedia of Archaeal and Bacterial Type Strains, Phase II (KMG-II): from individual species to whole genera.</title>
        <authorList>
            <person name="Goeker M."/>
        </authorList>
    </citation>
    <scope>NUCLEOTIDE SEQUENCE [LARGE SCALE GENOMIC DNA]</scope>
    <source>
        <strain evidence="1 2">DSM 45211</strain>
    </source>
</reference>
<dbReference type="OrthoDB" id="5175904at2"/>
<protein>
    <submittedName>
        <fullName evidence="1">S-adenosyl methyltransferase</fullName>
    </submittedName>
</protein>
<dbReference type="Proteomes" id="UP000243528">
    <property type="component" value="Unassembled WGS sequence"/>
</dbReference>
<dbReference type="AlphaFoldDB" id="A0A2P8EFM6"/>
<keyword evidence="2" id="KW-1185">Reference proteome</keyword>
<organism evidence="1 2">
    <name type="scientific">Haloactinopolyspora alba</name>
    <dbReference type="NCBI Taxonomy" id="648780"/>
    <lineage>
        <taxon>Bacteria</taxon>
        <taxon>Bacillati</taxon>
        <taxon>Actinomycetota</taxon>
        <taxon>Actinomycetes</taxon>
        <taxon>Jiangellales</taxon>
        <taxon>Jiangellaceae</taxon>
        <taxon>Haloactinopolyspora</taxon>
    </lineage>
</organism>
<dbReference type="GO" id="GO:0008168">
    <property type="term" value="F:methyltransferase activity"/>
    <property type="evidence" value="ECO:0007669"/>
    <property type="project" value="UniProtKB-KW"/>
</dbReference>
<evidence type="ECO:0000313" key="1">
    <source>
        <dbReference type="EMBL" id="PSL08268.1"/>
    </source>
</evidence>
<sequence length="277" mass="30802">MAAAKPSGRRAPAGVDPRRPSIARVYDAALGGKDNYEVDRKVLAELEQVVPTVLDLAWTGRNFLIRVARFLADQTDVHQFIDCGSGLPTAENTHQVVQRVNPDARVIYIDNDPVVLAHGRALLEDNDRTFLADADLFEPEQVFANEHVNKHLDLTEPIALLHISTLHHHVGDRHRPAEIMKEYVDRLPSGSFVAIGHFADPENEYTQKARDFERILVEGDLGSGTFRTLSEIEELFPGLEMMSPGVVQAVDWWPDGPKLKAPDETHQLFAGGVGRKP</sequence>
<dbReference type="PIRSF" id="PIRSF017393">
    <property type="entry name" value="MTase_SAV2177"/>
    <property type="match status" value="1"/>
</dbReference>
<name>A0A2P8EFM6_9ACTN</name>
<comment type="caution">
    <text evidence="1">The sequence shown here is derived from an EMBL/GenBank/DDBJ whole genome shotgun (WGS) entry which is preliminary data.</text>
</comment>
<dbReference type="Gene3D" id="3.40.50.150">
    <property type="entry name" value="Vaccinia Virus protein VP39"/>
    <property type="match status" value="1"/>
</dbReference>
<dbReference type="GO" id="GO:0032259">
    <property type="term" value="P:methylation"/>
    <property type="evidence" value="ECO:0007669"/>
    <property type="project" value="UniProtKB-KW"/>
</dbReference>
<dbReference type="EMBL" id="PYGE01000001">
    <property type="protein sequence ID" value="PSL08268.1"/>
    <property type="molecule type" value="Genomic_DNA"/>
</dbReference>
<evidence type="ECO:0000313" key="2">
    <source>
        <dbReference type="Proteomes" id="UP000243528"/>
    </source>
</evidence>
<keyword evidence="1" id="KW-0489">Methyltransferase</keyword>
<accession>A0A2P8EFM6</accession>
<proteinExistence type="predicted"/>
<dbReference type="InterPro" id="IPR029063">
    <property type="entry name" value="SAM-dependent_MTases_sf"/>
</dbReference>
<keyword evidence="1" id="KW-0808">Transferase</keyword>
<dbReference type="Pfam" id="PF04672">
    <property type="entry name" value="Methyltransf_19"/>
    <property type="match status" value="1"/>
</dbReference>
<dbReference type="RefSeq" id="WP_106535348.1">
    <property type="nucleotide sequence ID" value="NZ_ML142897.1"/>
</dbReference>
<gene>
    <name evidence="1" type="ORF">CLV30_101239</name>
</gene>
<dbReference type="InterPro" id="IPR006764">
    <property type="entry name" value="SAM_dep_MeTrfase_SAV2177_type"/>
</dbReference>